<dbReference type="InterPro" id="IPR036250">
    <property type="entry name" value="AcylCo_DH-like_C"/>
</dbReference>
<evidence type="ECO:0000313" key="2">
    <source>
        <dbReference type="EMBL" id="MBO3741479.1"/>
    </source>
</evidence>
<dbReference type="Gene3D" id="1.10.540.10">
    <property type="entry name" value="Acyl-CoA dehydrogenase/oxidase, N-terminal domain"/>
    <property type="match status" value="1"/>
</dbReference>
<dbReference type="EMBL" id="JAGFNS010000021">
    <property type="protein sequence ID" value="MBO3741479.1"/>
    <property type="molecule type" value="Genomic_DNA"/>
</dbReference>
<organism evidence="2 3">
    <name type="scientific">Actinoplanes flavus</name>
    <dbReference type="NCBI Taxonomy" id="2820290"/>
    <lineage>
        <taxon>Bacteria</taxon>
        <taxon>Bacillati</taxon>
        <taxon>Actinomycetota</taxon>
        <taxon>Actinomycetes</taxon>
        <taxon>Micromonosporales</taxon>
        <taxon>Micromonosporaceae</taxon>
        <taxon>Actinoplanes</taxon>
    </lineage>
</organism>
<reference evidence="2 3" key="1">
    <citation type="submission" date="2021-03" db="EMBL/GenBank/DDBJ databases">
        <title>Actinoplanes flavus sp. nov., a novel actinomycete isolated from Coconut Palm rhizosphere soil.</title>
        <authorList>
            <person name="Luo X."/>
        </authorList>
    </citation>
    <scope>NUCLEOTIDE SEQUENCE [LARGE SCALE GENOMIC DNA]</scope>
    <source>
        <strain evidence="2 3">NEAU-H7</strain>
    </source>
</reference>
<name>A0ABS3USE3_9ACTN</name>
<dbReference type="SUPFAM" id="SSF47203">
    <property type="entry name" value="Acyl-CoA dehydrogenase C-terminal domain-like"/>
    <property type="match status" value="1"/>
</dbReference>
<proteinExistence type="predicted"/>
<gene>
    <name evidence="2" type="ORF">J5X75_28620</name>
</gene>
<sequence>MTAYRAALQAVLDTEVRPRAADVDRTGDYPRAAITALGSAGLLGLTSAREMGGGGSAFRKELGIERHFRDALAARVMAPTTEALHDFTGRAALGLPLFDTPEASA</sequence>
<dbReference type="Proteomes" id="UP000679690">
    <property type="component" value="Unassembled WGS sequence"/>
</dbReference>
<dbReference type="InterPro" id="IPR009100">
    <property type="entry name" value="AcylCoA_DH/oxidase_NM_dom_sf"/>
</dbReference>
<evidence type="ECO:0000259" key="1">
    <source>
        <dbReference type="Pfam" id="PF02771"/>
    </source>
</evidence>
<dbReference type="InterPro" id="IPR037069">
    <property type="entry name" value="AcylCoA_DH/ox_N_sf"/>
</dbReference>
<accession>A0ABS3USE3</accession>
<protein>
    <submittedName>
        <fullName evidence="2">Acyl-CoA dehydrogenase family protein</fullName>
    </submittedName>
</protein>
<dbReference type="SUPFAM" id="SSF56645">
    <property type="entry name" value="Acyl-CoA dehydrogenase NM domain-like"/>
    <property type="match status" value="1"/>
</dbReference>
<dbReference type="Pfam" id="PF02771">
    <property type="entry name" value="Acyl-CoA_dh_N"/>
    <property type="match status" value="1"/>
</dbReference>
<dbReference type="RefSeq" id="WP_208470625.1">
    <property type="nucleotide sequence ID" value="NZ_JAGFNS010000021.1"/>
</dbReference>
<keyword evidence="3" id="KW-1185">Reference proteome</keyword>
<evidence type="ECO:0000313" key="3">
    <source>
        <dbReference type="Proteomes" id="UP000679690"/>
    </source>
</evidence>
<dbReference type="InterPro" id="IPR013786">
    <property type="entry name" value="AcylCoA_DH/ox_N"/>
</dbReference>
<comment type="caution">
    <text evidence="2">The sequence shown here is derived from an EMBL/GenBank/DDBJ whole genome shotgun (WGS) entry which is preliminary data.</text>
</comment>
<feature type="domain" description="Acyl-CoA dehydrogenase/oxidase N-terminal" evidence="1">
    <location>
        <begin position="3"/>
        <end position="61"/>
    </location>
</feature>